<dbReference type="AlphaFoldDB" id="A3U1T3"/>
<dbReference type="CDD" id="cd03522">
    <property type="entry name" value="MoeA_like"/>
    <property type="match status" value="1"/>
</dbReference>
<dbReference type="EMBL" id="AAMO01000010">
    <property type="protein sequence ID" value="EAQ01867.1"/>
    <property type="molecule type" value="Genomic_DNA"/>
</dbReference>
<dbReference type="Gene3D" id="3.40.980.10">
    <property type="entry name" value="MoaB/Mog-like domain"/>
    <property type="match status" value="1"/>
</dbReference>
<keyword evidence="3" id="KW-1185">Reference proteome</keyword>
<evidence type="ECO:0000313" key="3">
    <source>
        <dbReference type="Proteomes" id="UP000004318"/>
    </source>
</evidence>
<evidence type="ECO:0000259" key="1">
    <source>
        <dbReference type="SMART" id="SM00852"/>
    </source>
</evidence>
<proteinExistence type="predicted"/>
<dbReference type="RefSeq" id="WP_009804370.1">
    <property type="nucleotide sequence ID" value="NZ_CH724131.1"/>
</dbReference>
<evidence type="ECO:0000313" key="2">
    <source>
        <dbReference type="EMBL" id="EAQ01867.1"/>
    </source>
</evidence>
<dbReference type="InterPro" id="IPR001453">
    <property type="entry name" value="MoaB/Mog_dom"/>
</dbReference>
<organism evidence="2 3">
    <name type="scientific">Pseudooceanicola batsensis (strain ATCC BAA-863 / DSM 15984 / KCTC 12145 / HTCC2597)</name>
    <name type="common">Oceanicola batsensis</name>
    <dbReference type="NCBI Taxonomy" id="252305"/>
    <lineage>
        <taxon>Bacteria</taxon>
        <taxon>Pseudomonadati</taxon>
        <taxon>Pseudomonadota</taxon>
        <taxon>Alphaproteobacteria</taxon>
        <taxon>Rhodobacterales</taxon>
        <taxon>Paracoccaceae</taxon>
        <taxon>Pseudooceanicola</taxon>
    </lineage>
</organism>
<dbReference type="Pfam" id="PF00994">
    <property type="entry name" value="MoCF_biosynth"/>
    <property type="match status" value="1"/>
</dbReference>
<dbReference type="Proteomes" id="UP000004318">
    <property type="component" value="Unassembled WGS sequence"/>
</dbReference>
<accession>A3U1T3</accession>
<feature type="domain" description="MoaB/Mog" evidence="1">
    <location>
        <begin position="174"/>
        <end position="302"/>
    </location>
</feature>
<gene>
    <name evidence="2" type="ORF">OB2597_00580</name>
</gene>
<dbReference type="InterPro" id="IPR036425">
    <property type="entry name" value="MoaB/Mog-like_dom_sf"/>
</dbReference>
<dbReference type="STRING" id="252305.OB2597_00580"/>
<reference evidence="2 3" key="1">
    <citation type="journal article" date="2010" name="J. Bacteriol.">
        <title>Genome sequences of Oceanicola granulosus HTCC2516(T) and Oceanicola batsensis HTCC2597(TDelta).</title>
        <authorList>
            <person name="Thrash J.C."/>
            <person name="Cho J.C."/>
            <person name="Vergin K.L."/>
            <person name="Giovannoni S.J."/>
        </authorList>
    </citation>
    <scope>NUCLEOTIDE SEQUENCE [LARGE SCALE GENOMIC DNA]</scope>
    <source>
        <strain evidence="3">ATCC BAA-863 / DSM 15984 / KCTC 12145 / HTCC2597</strain>
    </source>
</reference>
<dbReference type="UniPathway" id="UPA00344"/>
<comment type="caution">
    <text evidence="2">The sequence shown here is derived from an EMBL/GenBank/DDBJ whole genome shotgun (WGS) entry which is preliminary data.</text>
</comment>
<dbReference type="HOGENOM" id="CLU_068847_0_0_5"/>
<name>A3U1T3_PSEBH</name>
<dbReference type="SUPFAM" id="SSF53218">
    <property type="entry name" value="Molybdenum cofactor biosynthesis proteins"/>
    <property type="match status" value="1"/>
</dbReference>
<dbReference type="eggNOG" id="COG0303">
    <property type="taxonomic scope" value="Bacteria"/>
</dbReference>
<protein>
    <submittedName>
        <fullName evidence="2">Molybdopterin biosynthesis protein</fullName>
    </submittedName>
</protein>
<dbReference type="SMART" id="SM00852">
    <property type="entry name" value="MoCF_biosynth"/>
    <property type="match status" value="1"/>
</dbReference>
<sequence>MKFGPVPLHQAEGATLAHSVALSSGKLRKGLILTGEHVASLAALGLDEVIVARPEPGDVPEDEAAARIAEALVPDPGPAHLRLTRAFTGRVNLLATAPGVARLDPDRLNQLNRIDPMLTLATVPDHRQMSEGGMVATVKIISYAVPAAAVDEAETLLRGDAAIRVAPVRLATARLIVTEIPGGAGEKGVAAMESRLAALGMTLGEVVTVPHRQAEIESALTGGAAADLTLILTGSATSDPHDIAPEAVRAAGGRIERFGMPVDPGNLLFLGQLNDRPVIGLPGCARSPALNGADWVLARIACALPVTADDIAGMGVGGLLKEIPSRPQPRAGRT</sequence>
<dbReference type="OrthoDB" id="9779263at2"/>